<dbReference type="GO" id="GO:0005041">
    <property type="term" value="F:low-density lipoprotein particle receptor activity"/>
    <property type="evidence" value="ECO:0007669"/>
    <property type="project" value="InterPro"/>
</dbReference>
<evidence type="ECO:0000259" key="16">
    <source>
        <dbReference type="Pfam" id="PF20902"/>
    </source>
</evidence>
<feature type="domain" description="C-X-C motif chemokine 16" evidence="16">
    <location>
        <begin position="23"/>
        <end position="114"/>
    </location>
</feature>
<keyword evidence="10" id="KW-1015">Disulfide bond</keyword>
<dbReference type="EMBL" id="GABZ01007554">
    <property type="protein sequence ID" value="JAA45971.1"/>
    <property type="molecule type" value="mRNA"/>
</dbReference>
<keyword evidence="7 15" id="KW-0732">Signal</keyword>
<comment type="similarity">
    <text evidence="2">Belongs to the intercrine alpha (chemokine CxC) family.</text>
</comment>
<feature type="region of interest" description="Disordered" evidence="13">
    <location>
        <begin position="230"/>
        <end position="253"/>
    </location>
</feature>
<keyword evidence="8 14" id="KW-1133">Transmembrane helix</keyword>
<keyword evidence="5" id="KW-0202">Cytokine</keyword>
<dbReference type="GO" id="GO:0006898">
    <property type="term" value="P:receptor-mediated endocytosis"/>
    <property type="evidence" value="ECO:0007669"/>
    <property type="project" value="InterPro"/>
</dbReference>
<feature type="region of interest" description="Disordered" evidence="13">
    <location>
        <begin position="167"/>
        <end position="198"/>
    </location>
</feature>
<name>K9IWZ3_DESRO</name>
<organism evidence="17">
    <name type="scientific">Desmodus rotundus</name>
    <name type="common">Vampire bat</name>
    <dbReference type="NCBI Taxonomy" id="9430"/>
    <lineage>
        <taxon>Eukaryota</taxon>
        <taxon>Metazoa</taxon>
        <taxon>Chordata</taxon>
        <taxon>Craniata</taxon>
        <taxon>Vertebrata</taxon>
        <taxon>Euteleostomi</taxon>
        <taxon>Mammalia</taxon>
        <taxon>Eutheria</taxon>
        <taxon>Laurasiatheria</taxon>
        <taxon>Chiroptera</taxon>
        <taxon>Yangochiroptera</taxon>
        <taxon>Phyllostomidae</taxon>
        <taxon>Desmodontinae</taxon>
        <taxon>Desmodus</taxon>
    </lineage>
</organism>
<keyword evidence="4" id="KW-0145">Chemotaxis</keyword>
<evidence type="ECO:0000256" key="3">
    <source>
        <dbReference type="ARBA" id="ARBA00017995"/>
    </source>
</evidence>
<dbReference type="GO" id="GO:0005615">
    <property type="term" value="C:extracellular space"/>
    <property type="evidence" value="ECO:0007669"/>
    <property type="project" value="UniProtKB-KW"/>
</dbReference>
<feature type="signal peptide" evidence="15">
    <location>
        <begin position="1"/>
        <end position="25"/>
    </location>
</feature>
<evidence type="ECO:0000256" key="1">
    <source>
        <dbReference type="ARBA" id="ARBA00004479"/>
    </source>
</evidence>
<evidence type="ECO:0000256" key="13">
    <source>
        <dbReference type="SAM" id="MobiDB-lite"/>
    </source>
</evidence>
<evidence type="ECO:0000256" key="8">
    <source>
        <dbReference type="ARBA" id="ARBA00022989"/>
    </source>
</evidence>
<dbReference type="GO" id="GO:0034612">
    <property type="term" value="P:response to tumor necrosis factor"/>
    <property type="evidence" value="ECO:0007669"/>
    <property type="project" value="InterPro"/>
</dbReference>
<dbReference type="GO" id="GO:0034341">
    <property type="term" value="P:response to type II interferon"/>
    <property type="evidence" value="ECO:0007669"/>
    <property type="project" value="InterPro"/>
</dbReference>
<evidence type="ECO:0000256" key="12">
    <source>
        <dbReference type="ARBA" id="ARBA00032815"/>
    </source>
</evidence>
<evidence type="ECO:0000256" key="10">
    <source>
        <dbReference type="ARBA" id="ARBA00023157"/>
    </source>
</evidence>
<evidence type="ECO:0000256" key="14">
    <source>
        <dbReference type="SAM" id="Phobius"/>
    </source>
</evidence>
<protein>
    <recommendedName>
        <fullName evidence="3">C-X-C motif chemokine 16</fullName>
    </recommendedName>
    <alternativeName>
        <fullName evidence="12">Transmembrane chemokine CXCL16</fullName>
    </alternativeName>
</protein>
<evidence type="ECO:0000256" key="11">
    <source>
        <dbReference type="ARBA" id="ARBA00023180"/>
    </source>
</evidence>
<evidence type="ECO:0000256" key="9">
    <source>
        <dbReference type="ARBA" id="ARBA00023136"/>
    </source>
</evidence>
<dbReference type="GO" id="GO:0008009">
    <property type="term" value="F:chemokine activity"/>
    <property type="evidence" value="ECO:0007669"/>
    <property type="project" value="InterPro"/>
</dbReference>
<dbReference type="GO" id="GO:0016020">
    <property type="term" value="C:membrane"/>
    <property type="evidence" value="ECO:0007669"/>
    <property type="project" value="UniProtKB-SubCell"/>
</dbReference>
<keyword evidence="9 14" id="KW-0472">Membrane</keyword>
<evidence type="ECO:0000256" key="6">
    <source>
        <dbReference type="ARBA" id="ARBA00022692"/>
    </source>
</evidence>
<sequence length="253" mass="27485">MRRDRAPQFLALLLLLAVLTLPGGGNEGSSTGSCRCGERIPSNDPPTAQLVKYFRKRLKHYNQCGSFVRFSLPRGIVCGGSRDPWVIELISCFERKECGHAYSGGVAHQEHLPPPSSQVPESTERAPAVTGTSAQTYLPPTLQATQQPTRPGGALFLDKKLIHTDETTTSSVGHSLEARPEAGQNKKRLEENEGTTTETPAMVPVLSLLAISFILTAALLYVVCKRKNKKSPQCSPDLQLQYTPVAPDSQHLG</sequence>
<feature type="compositionally biased region" description="Polar residues" evidence="13">
    <location>
        <begin position="130"/>
        <end position="149"/>
    </location>
</feature>
<accession>K9IWZ3</accession>
<feature type="transmembrane region" description="Helical" evidence="14">
    <location>
        <begin position="201"/>
        <end position="223"/>
    </location>
</feature>
<dbReference type="GO" id="GO:0005044">
    <property type="term" value="F:scavenger receptor activity"/>
    <property type="evidence" value="ECO:0007669"/>
    <property type="project" value="InterPro"/>
</dbReference>
<proteinExistence type="evidence at transcript level"/>
<dbReference type="GO" id="GO:0010818">
    <property type="term" value="P:T cell chemotaxis"/>
    <property type="evidence" value="ECO:0007669"/>
    <property type="project" value="TreeGrafter"/>
</dbReference>
<dbReference type="InterPro" id="IPR026296">
    <property type="entry name" value="CXCL16"/>
</dbReference>
<keyword evidence="11" id="KW-0325">Glycoprotein</keyword>
<feature type="region of interest" description="Disordered" evidence="13">
    <location>
        <begin position="106"/>
        <end position="150"/>
    </location>
</feature>
<dbReference type="InterPro" id="IPR048585">
    <property type="entry name" value="CXCL16_dom"/>
</dbReference>
<dbReference type="PANTHER" id="PTHR14385:SF0">
    <property type="entry name" value="C-X-C MOTIF CHEMOKINE 16"/>
    <property type="match status" value="1"/>
</dbReference>
<evidence type="ECO:0000256" key="5">
    <source>
        <dbReference type="ARBA" id="ARBA00022514"/>
    </source>
</evidence>
<comment type="subcellular location">
    <subcellularLocation>
        <location evidence="1">Membrane</location>
        <topology evidence="1">Single-pass type I membrane protein</topology>
    </subcellularLocation>
</comment>
<dbReference type="GO" id="GO:0030335">
    <property type="term" value="P:positive regulation of cell migration"/>
    <property type="evidence" value="ECO:0007669"/>
    <property type="project" value="InterPro"/>
</dbReference>
<feature type="compositionally biased region" description="Polar residues" evidence="13">
    <location>
        <begin position="231"/>
        <end position="242"/>
    </location>
</feature>
<dbReference type="TCDB" id="9.B.173.1.2">
    <property type="family name" value="the chemokine, cxcl16 (cxcl16) family"/>
</dbReference>
<keyword evidence="6 14" id="KW-0812">Transmembrane</keyword>
<evidence type="ECO:0000256" key="2">
    <source>
        <dbReference type="ARBA" id="ARBA00010665"/>
    </source>
</evidence>
<evidence type="ECO:0000256" key="7">
    <source>
        <dbReference type="ARBA" id="ARBA00022729"/>
    </source>
</evidence>
<dbReference type="GO" id="GO:0030307">
    <property type="term" value="P:positive regulation of cell growth"/>
    <property type="evidence" value="ECO:0007669"/>
    <property type="project" value="InterPro"/>
</dbReference>
<reference evidence="17" key="1">
    <citation type="submission" date="2012-11" db="EMBL/GenBank/DDBJ databases">
        <title>The Vampirome: Transcriptome and Proteome Analysis of the Submandibular and Accessory Glands of the Vampire Bat and Vector of Human Rabies, Desmodus rotundus.</title>
        <authorList>
            <person name="Francischetti I.M.B."/>
            <person name="Assumpcao T.C.F."/>
            <person name="Ma D."/>
            <person name="Vicente E.C."/>
            <person name="Ribeiro J.M.C."/>
        </authorList>
    </citation>
    <scope>NUCLEOTIDE SEQUENCE</scope>
    <source>
        <tissue evidence="17">Salivary gland</tissue>
    </source>
</reference>
<evidence type="ECO:0000256" key="15">
    <source>
        <dbReference type="SAM" id="SignalP"/>
    </source>
</evidence>
<dbReference type="Pfam" id="PF20902">
    <property type="entry name" value="CXCL16"/>
    <property type="match status" value="1"/>
</dbReference>
<dbReference type="PANTHER" id="PTHR14385">
    <property type="entry name" value="CXC CHEMOKINE LIGAND"/>
    <property type="match status" value="1"/>
</dbReference>
<dbReference type="AlphaFoldDB" id="K9IWZ3"/>
<evidence type="ECO:0000256" key="4">
    <source>
        <dbReference type="ARBA" id="ARBA00022500"/>
    </source>
</evidence>
<evidence type="ECO:0000313" key="17">
    <source>
        <dbReference type="EMBL" id="JAA45971.1"/>
    </source>
</evidence>
<feature type="chain" id="PRO_5003931111" description="C-X-C motif chemokine 16" evidence="15">
    <location>
        <begin position="26"/>
        <end position="253"/>
    </location>
</feature>